<dbReference type="Ensembl" id="ENSUAMT00000035699.1">
    <property type="protein sequence ID" value="ENSUAMP00000032013.1"/>
    <property type="gene ID" value="ENSUAMG00000024495.1"/>
</dbReference>
<accession>A0A452SHM7</accession>
<dbReference type="GeneTree" id="ENSGT01120000273382"/>
<dbReference type="Proteomes" id="UP000291022">
    <property type="component" value="Unassembled WGS sequence"/>
</dbReference>
<dbReference type="AlphaFoldDB" id="A0A452SHM7"/>
<proteinExistence type="predicted"/>
<evidence type="ECO:0000313" key="2">
    <source>
        <dbReference type="Proteomes" id="UP000291022"/>
    </source>
</evidence>
<name>A0A452SHM7_URSAM</name>
<reference evidence="1" key="2">
    <citation type="submission" date="2025-08" db="UniProtKB">
        <authorList>
            <consortium name="Ensembl"/>
        </authorList>
    </citation>
    <scope>IDENTIFICATION</scope>
</reference>
<organism evidence="1 2">
    <name type="scientific">Ursus americanus</name>
    <name type="common">American black bear</name>
    <name type="synonym">Euarctos americanus</name>
    <dbReference type="NCBI Taxonomy" id="9643"/>
    <lineage>
        <taxon>Eukaryota</taxon>
        <taxon>Metazoa</taxon>
        <taxon>Chordata</taxon>
        <taxon>Craniata</taxon>
        <taxon>Vertebrata</taxon>
        <taxon>Euteleostomi</taxon>
        <taxon>Mammalia</taxon>
        <taxon>Eutheria</taxon>
        <taxon>Laurasiatheria</taxon>
        <taxon>Carnivora</taxon>
        <taxon>Caniformia</taxon>
        <taxon>Ursidae</taxon>
        <taxon>Ursus</taxon>
    </lineage>
</organism>
<sequence length="63" mass="6536">MVPKVSTGKEVGGWSEAGGRASLGLFHPNTVEARDRSAGPLGTVSMIHYLRITPSAPCSTCPP</sequence>
<keyword evidence="2" id="KW-1185">Reference proteome</keyword>
<protein>
    <submittedName>
        <fullName evidence="1">Uncharacterized protein</fullName>
    </submittedName>
</protein>
<reference evidence="2" key="1">
    <citation type="submission" date="2016-06" db="EMBL/GenBank/DDBJ databases">
        <title>De novo assembly and RNA-Seq shows season-dependent expression and editing in black bear kidneys.</title>
        <authorList>
            <person name="Korstanje R."/>
            <person name="Srivastava A."/>
            <person name="Sarsani V.K."/>
            <person name="Sheehan S.M."/>
            <person name="Seger R.L."/>
            <person name="Barter M.E."/>
            <person name="Lindqvist C."/>
            <person name="Brody L.C."/>
            <person name="Mullikin J.C."/>
        </authorList>
    </citation>
    <scope>NUCLEOTIDE SEQUENCE [LARGE SCALE GENOMIC DNA]</scope>
</reference>
<reference evidence="1" key="3">
    <citation type="submission" date="2025-09" db="UniProtKB">
        <authorList>
            <consortium name="Ensembl"/>
        </authorList>
    </citation>
    <scope>IDENTIFICATION</scope>
</reference>
<evidence type="ECO:0000313" key="1">
    <source>
        <dbReference type="Ensembl" id="ENSUAMP00000032013.1"/>
    </source>
</evidence>